<reference evidence="1 2" key="1">
    <citation type="submission" date="2018-07" db="EMBL/GenBank/DDBJ databases">
        <title>A draft genome of a endophytic bacteria, a new species of Pedobacter.</title>
        <authorList>
            <person name="Zhang Z.D."/>
            <person name="Chen Z.J."/>
        </authorList>
    </citation>
    <scope>NUCLEOTIDE SEQUENCE [LARGE SCALE GENOMIC DNA]</scope>
    <source>
        <strain evidence="1 2">RS10</strain>
    </source>
</reference>
<keyword evidence="2" id="KW-1185">Reference proteome</keyword>
<comment type="caution">
    <text evidence="1">The sequence shown here is derived from an EMBL/GenBank/DDBJ whole genome shotgun (WGS) entry which is preliminary data.</text>
</comment>
<organism evidence="1 2">
    <name type="scientific">Pedobacter miscanthi</name>
    <dbReference type="NCBI Taxonomy" id="2259170"/>
    <lineage>
        <taxon>Bacteria</taxon>
        <taxon>Pseudomonadati</taxon>
        <taxon>Bacteroidota</taxon>
        <taxon>Sphingobacteriia</taxon>
        <taxon>Sphingobacteriales</taxon>
        <taxon>Sphingobacteriaceae</taxon>
        <taxon>Pedobacter</taxon>
    </lineage>
</organism>
<dbReference type="EMBL" id="QNQU01000003">
    <property type="protein sequence ID" value="RBQ10300.1"/>
    <property type="molecule type" value="Genomic_DNA"/>
</dbReference>
<dbReference type="Proteomes" id="UP000252081">
    <property type="component" value="Unassembled WGS sequence"/>
</dbReference>
<protein>
    <submittedName>
        <fullName evidence="1">Uncharacterized protein</fullName>
    </submittedName>
</protein>
<gene>
    <name evidence="1" type="ORF">DRW42_04535</name>
</gene>
<dbReference type="AlphaFoldDB" id="A0A366L930"/>
<evidence type="ECO:0000313" key="2">
    <source>
        <dbReference type="Proteomes" id="UP000252081"/>
    </source>
</evidence>
<dbReference type="OrthoDB" id="1258616at2"/>
<name>A0A366L930_9SPHI</name>
<evidence type="ECO:0000313" key="1">
    <source>
        <dbReference type="EMBL" id="RBQ10300.1"/>
    </source>
</evidence>
<accession>A0A366L930</accession>
<proteinExistence type="predicted"/>
<dbReference type="PROSITE" id="PS51257">
    <property type="entry name" value="PROKAR_LIPOPROTEIN"/>
    <property type="match status" value="1"/>
</dbReference>
<sequence>MFKKNILAALVILSLASCNPIGEKVAEIPLSAGEIGSTNPIDLKKGDVITIWSKIAERSDKEGGAAFKIKYNVESNGQNIVFDTLRVNEGNHKINAEKTTESYTQSSSAGDSTKYYTLKQFEIENKKITIPHDGKYNFDFKLVNGDYGLFNNDMLIILRKTK</sequence>
<dbReference type="RefSeq" id="WP_113947642.1">
    <property type="nucleotide sequence ID" value="NZ_QNQU01000003.1"/>
</dbReference>